<sequence length="88" mass="9495">MEATGTYTWGTQTAFDTQINTTSAGIKNLRSAPTTRMLFVKGARHYQIAPQDSGQFKDKRWMRVDASAGLGEQGATGAEGHAMASAER</sequence>
<reference evidence="2" key="1">
    <citation type="submission" date="2022-10" db="EMBL/GenBank/DDBJ databases">
        <title>The complete genomes of actinobacterial strains from the NBC collection.</title>
        <authorList>
            <person name="Joergensen T.S."/>
            <person name="Alvarez Arevalo M."/>
            <person name="Sterndorff E.B."/>
            <person name="Faurdal D."/>
            <person name="Vuksanovic O."/>
            <person name="Mourched A.-S."/>
            <person name="Charusanti P."/>
            <person name="Shaw S."/>
            <person name="Blin K."/>
            <person name="Weber T."/>
        </authorList>
    </citation>
    <scope>NUCLEOTIDE SEQUENCE</scope>
    <source>
        <strain evidence="2">NBC_00060</strain>
    </source>
</reference>
<evidence type="ECO:0000313" key="2">
    <source>
        <dbReference type="EMBL" id="WTU38157.1"/>
    </source>
</evidence>
<dbReference type="AlphaFoldDB" id="A0AAU2GQS0"/>
<feature type="region of interest" description="Disordered" evidence="1">
    <location>
        <begin position="68"/>
        <end position="88"/>
    </location>
</feature>
<protein>
    <submittedName>
        <fullName evidence="2">Uncharacterized protein</fullName>
    </submittedName>
</protein>
<dbReference type="EMBL" id="CP108253">
    <property type="protein sequence ID" value="WTU45201.1"/>
    <property type="molecule type" value="Genomic_DNA"/>
</dbReference>
<proteinExistence type="predicted"/>
<accession>A0AAU2GQS0</accession>
<evidence type="ECO:0000256" key="1">
    <source>
        <dbReference type="SAM" id="MobiDB-lite"/>
    </source>
</evidence>
<name>A0AAU2GQS0_9ACTN</name>
<evidence type="ECO:0000313" key="3">
    <source>
        <dbReference type="EMBL" id="WTU45201.1"/>
    </source>
</evidence>
<gene>
    <name evidence="2" type="ORF">OHV25_00430</name>
    <name evidence="3" type="ORF">OHV25_39410</name>
</gene>
<organism evidence="2">
    <name type="scientific">Streptomyces sp. NBC_00060</name>
    <dbReference type="NCBI Taxonomy" id="2975636"/>
    <lineage>
        <taxon>Bacteria</taxon>
        <taxon>Bacillati</taxon>
        <taxon>Actinomycetota</taxon>
        <taxon>Actinomycetes</taxon>
        <taxon>Kitasatosporales</taxon>
        <taxon>Streptomycetaceae</taxon>
        <taxon>Streptomyces</taxon>
    </lineage>
</organism>
<dbReference type="EMBL" id="CP108253">
    <property type="protein sequence ID" value="WTU38157.1"/>
    <property type="molecule type" value="Genomic_DNA"/>
</dbReference>